<dbReference type="PANTHER" id="PTHR42861">
    <property type="entry name" value="CALCIUM-TRANSPORTING ATPASE"/>
    <property type="match status" value="1"/>
</dbReference>
<dbReference type="PRINTS" id="PR00120">
    <property type="entry name" value="HATPASE"/>
</dbReference>
<keyword evidence="6" id="KW-1278">Translocase</keyword>
<dbReference type="InterPro" id="IPR023299">
    <property type="entry name" value="ATPase_P-typ_cyto_dom_N"/>
</dbReference>
<dbReference type="InterPro" id="IPR044492">
    <property type="entry name" value="P_typ_ATPase_HD_dom"/>
</dbReference>
<dbReference type="AlphaFoldDB" id="A0AAN1B358"/>
<feature type="transmembrane region" description="Helical" evidence="9">
    <location>
        <begin position="290"/>
        <end position="316"/>
    </location>
</feature>
<evidence type="ECO:0000313" key="11">
    <source>
        <dbReference type="EMBL" id="UZW64335.1"/>
    </source>
</evidence>
<feature type="transmembrane region" description="Helical" evidence="9">
    <location>
        <begin position="767"/>
        <end position="787"/>
    </location>
</feature>
<evidence type="ECO:0000256" key="7">
    <source>
        <dbReference type="ARBA" id="ARBA00022989"/>
    </source>
</evidence>
<feature type="transmembrane region" description="Helical" evidence="9">
    <location>
        <begin position="80"/>
        <end position="100"/>
    </location>
</feature>
<keyword evidence="7 9" id="KW-1133">Transmembrane helix</keyword>
<feature type="transmembrane region" description="Helical" evidence="9">
    <location>
        <begin position="833"/>
        <end position="855"/>
    </location>
</feature>
<keyword evidence="4" id="KW-0547">Nucleotide-binding</keyword>
<dbReference type="SUPFAM" id="SSF81653">
    <property type="entry name" value="Calcium ATPase, transduction domain A"/>
    <property type="match status" value="1"/>
</dbReference>
<dbReference type="Proteomes" id="UP001164481">
    <property type="component" value="Chromosome"/>
</dbReference>
<reference evidence="11" key="2">
    <citation type="submission" date="2022-11" db="EMBL/GenBank/DDBJ databases">
        <title>complete genomes of mycoplasma synoviae ZX313 strain and SD2 strain.</title>
        <authorList>
            <person name="Zhong Q."/>
        </authorList>
    </citation>
    <scope>NUCLEOTIDE SEQUENCE</scope>
    <source>
        <strain evidence="11">SD2</strain>
    </source>
</reference>
<dbReference type="Gene3D" id="3.40.50.1000">
    <property type="entry name" value="HAD superfamily/HAD-like"/>
    <property type="match status" value="2"/>
</dbReference>
<name>A0AAN1B358_MYCSY</name>
<keyword evidence="5" id="KW-0067">ATP-binding</keyword>
<evidence type="ECO:0000256" key="1">
    <source>
        <dbReference type="ARBA" id="ARBA00004141"/>
    </source>
</evidence>
<dbReference type="SFLD" id="SFLDF00027">
    <property type="entry name" value="p-type_atpase"/>
    <property type="match status" value="1"/>
</dbReference>
<dbReference type="Pfam" id="PF00689">
    <property type="entry name" value="Cation_ATPase_C"/>
    <property type="match status" value="1"/>
</dbReference>
<sequence length="916" mass="100957">MSENNKNSQGLTTAEAKTRNQTYGLNVLKKTKKPNVFLVFLSQFKDAMVILLLIAAVVSLGIAIYNVSKNYVITREQNEVVALFISPFVIFLVVFLNSLIGTYQSLKSYKAVKSLEKNNELKAKVYRDGKIQVIPSSEVTVGDFLIVEAGDYISADAKILKCYDFSVVESSLTGESNSVFKRVGKLASENIPLGDRFNQIFSGTYVSKGRALAEVYAIGENTQLGKISQMIKNQKELLTPLQKKLIHLSKIFGYAGVALFLLTAILHVLLSALFSNDSLGFKNPKIYSDAFLIGISLAVAAVPEGLVTFSTVLLAIGVSRVTKNKAIIRNLPSIEVLGSTTVICSDKTGTMTQNKMQVVGFYDFTNPAATADKSMVGVGFFATNTATIRQEGDKLVEIGDPTEIGILKYLTNHKFSQEMFWRSYSKLSTLEFDSERKMMSVLLQSPSGRSLIVKGAPDVILKRSLNANRSHYEKIEEFISKGYRVLALAYKKWESPSTQLSVQDENNLTFLGLVALYDPPREEVASSILSAKNAGVKTIMITGDHIGTAVSIAKNLGIYQTGDLAVSGAELASWDDKYLDSVINNVSVFARVNPSDKLRIVSSLQRQNQVVAMTGDGINDAPALKKANIGIAMGQAGTDVAKEASGVVLADDNYKTIVNSIRIGRETFDRIKLVITNLLVSSIAEVIIILLGLFIYRFAFNRQIDGNEFIILSATQLLIVNLLAHGLPAIALGIVKQEENVMLRKPYKTTDTIFSNGTFIVLLRQSLIIAFYSLLAYGVVGLFAIINDLKGKEFVRLCSSAAFLTLGISSSLNTLNLMTKKNLVFANFNRYKWAILASLSSFLIVVFLGFTPYLSEWIGNANVLSENYTALYGLIPLIFGFIPLFWEEIHKLFDQWWKDPSIARPDFKKFKLAKKK</sequence>
<evidence type="ECO:0000313" key="12">
    <source>
        <dbReference type="Proteomes" id="UP001164481"/>
    </source>
</evidence>
<comment type="subcellular location">
    <subcellularLocation>
        <location evidence="1">Membrane</location>
        <topology evidence="1">Multi-pass membrane protein</topology>
    </subcellularLocation>
</comment>
<keyword evidence="3 9" id="KW-0812">Transmembrane</keyword>
<feature type="domain" description="Cation-transporting P-type ATPase N-terminal" evidence="10">
    <location>
        <begin position="2"/>
        <end position="64"/>
    </location>
</feature>
<dbReference type="Gene3D" id="2.70.150.10">
    <property type="entry name" value="Calcium-transporting ATPase, cytoplasmic transduction domain A"/>
    <property type="match status" value="1"/>
</dbReference>
<keyword evidence="8 9" id="KW-0472">Membrane</keyword>
<dbReference type="InterPro" id="IPR001757">
    <property type="entry name" value="P_typ_ATPase"/>
</dbReference>
<evidence type="ECO:0000256" key="6">
    <source>
        <dbReference type="ARBA" id="ARBA00022967"/>
    </source>
</evidence>
<dbReference type="Pfam" id="PF00122">
    <property type="entry name" value="E1-E2_ATPase"/>
    <property type="match status" value="1"/>
</dbReference>
<dbReference type="EMBL" id="CP107525">
    <property type="protein sequence ID" value="UZW64335.1"/>
    <property type="molecule type" value="Genomic_DNA"/>
</dbReference>
<dbReference type="SUPFAM" id="SSF56784">
    <property type="entry name" value="HAD-like"/>
    <property type="match status" value="1"/>
</dbReference>
<feature type="transmembrane region" description="Helical" evidence="9">
    <location>
        <begin position="710"/>
        <end position="735"/>
    </location>
</feature>
<feature type="transmembrane region" description="Helical" evidence="9">
    <location>
        <begin position="251"/>
        <end position="270"/>
    </location>
</feature>
<dbReference type="SMART" id="SM00831">
    <property type="entry name" value="Cation_ATPase_N"/>
    <property type="match status" value="1"/>
</dbReference>
<evidence type="ECO:0000256" key="4">
    <source>
        <dbReference type="ARBA" id="ARBA00022741"/>
    </source>
</evidence>
<dbReference type="RefSeq" id="WP_109537255.1">
    <property type="nucleotide sequence ID" value="NZ_CP012624.1"/>
</dbReference>
<evidence type="ECO:0000256" key="9">
    <source>
        <dbReference type="SAM" id="Phobius"/>
    </source>
</evidence>
<feature type="transmembrane region" description="Helical" evidence="9">
    <location>
        <begin position="47"/>
        <end position="68"/>
    </location>
</feature>
<dbReference type="InterPro" id="IPR006068">
    <property type="entry name" value="ATPase_P-typ_cation-transptr_C"/>
</dbReference>
<dbReference type="InterPro" id="IPR008250">
    <property type="entry name" value="ATPase_P-typ_transduc_dom_A_sf"/>
</dbReference>
<protein>
    <submittedName>
        <fullName evidence="11">Cation-translocating P-type ATPase</fullName>
    </submittedName>
</protein>
<dbReference type="NCBIfam" id="TIGR01494">
    <property type="entry name" value="ATPase_P-type"/>
    <property type="match status" value="3"/>
</dbReference>
<dbReference type="GO" id="GO:0005524">
    <property type="term" value="F:ATP binding"/>
    <property type="evidence" value="ECO:0007669"/>
    <property type="project" value="UniProtKB-KW"/>
</dbReference>
<dbReference type="InterPro" id="IPR059000">
    <property type="entry name" value="ATPase_P-type_domA"/>
</dbReference>
<gene>
    <name evidence="11" type="ORF">OIE46_03125</name>
</gene>
<dbReference type="FunFam" id="3.40.50.1000:FF:000028">
    <property type="entry name" value="Calcium-transporting P-type ATPase, putative"/>
    <property type="match status" value="1"/>
</dbReference>
<dbReference type="InterPro" id="IPR004014">
    <property type="entry name" value="ATPase_P-typ_cation-transptr_N"/>
</dbReference>
<dbReference type="GO" id="GO:0016887">
    <property type="term" value="F:ATP hydrolysis activity"/>
    <property type="evidence" value="ECO:0007669"/>
    <property type="project" value="InterPro"/>
</dbReference>
<dbReference type="Pfam" id="PF13246">
    <property type="entry name" value="Cation_ATPase"/>
    <property type="match status" value="1"/>
</dbReference>
<dbReference type="Gene3D" id="1.20.1110.10">
    <property type="entry name" value="Calcium-transporting ATPase, transmembrane domain"/>
    <property type="match status" value="2"/>
</dbReference>
<dbReference type="InterPro" id="IPR018303">
    <property type="entry name" value="ATPase_P-typ_P_site"/>
</dbReference>
<feature type="transmembrane region" description="Helical" evidence="9">
    <location>
        <begin position="673"/>
        <end position="698"/>
    </location>
</feature>
<dbReference type="Gene3D" id="3.40.1110.10">
    <property type="entry name" value="Calcium-transporting ATPase, cytoplasmic domain N"/>
    <property type="match status" value="2"/>
</dbReference>
<feature type="transmembrane region" description="Helical" evidence="9">
    <location>
        <begin position="793"/>
        <end position="812"/>
    </location>
</feature>
<dbReference type="SFLD" id="SFLDG00002">
    <property type="entry name" value="C1.7:_P-type_atpase_like"/>
    <property type="match status" value="1"/>
</dbReference>
<organism evidence="11 12">
    <name type="scientific">Mycoplasmopsis synoviae</name>
    <name type="common">Mycoplasma synoviae</name>
    <dbReference type="NCBI Taxonomy" id="2109"/>
    <lineage>
        <taxon>Bacteria</taxon>
        <taxon>Bacillati</taxon>
        <taxon>Mycoplasmatota</taxon>
        <taxon>Mycoplasmoidales</taxon>
        <taxon>Metamycoplasmataceae</taxon>
        <taxon>Mycoplasmopsis</taxon>
    </lineage>
</organism>
<evidence type="ECO:0000256" key="2">
    <source>
        <dbReference type="ARBA" id="ARBA00005675"/>
    </source>
</evidence>
<dbReference type="InterPro" id="IPR036412">
    <property type="entry name" value="HAD-like_sf"/>
</dbReference>
<dbReference type="Pfam" id="PF00690">
    <property type="entry name" value="Cation_ATPase_N"/>
    <property type="match status" value="1"/>
</dbReference>
<dbReference type="PROSITE" id="PS00154">
    <property type="entry name" value="ATPASE_E1_E2"/>
    <property type="match status" value="1"/>
</dbReference>
<dbReference type="SFLD" id="SFLDS00003">
    <property type="entry name" value="Haloacid_Dehalogenase"/>
    <property type="match status" value="1"/>
</dbReference>
<evidence type="ECO:0000256" key="5">
    <source>
        <dbReference type="ARBA" id="ARBA00022840"/>
    </source>
</evidence>
<proteinExistence type="inferred from homology"/>
<evidence type="ECO:0000259" key="10">
    <source>
        <dbReference type="SMART" id="SM00831"/>
    </source>
</evidence>
<dbReference type="GO" id="GO:0016020">
    <property type="term" value="C:membrane"/>
    <property type="evidence" value="ECO:0007669"/>
    <property type="project" value="UniProtKB-SubCell"/>
</dbReference>
<dbReference type="SUPFAM" id="SSF81665">
    <property type="entry name" value="Calcium ATPase, transmembrane domain M"/>
    <property type="match status" value="1"/>
</dbReference>
<evidence type="ECO:0000256" key="8">
    <source>
        <dbReference type="ARBA" id="ARBA00023136"/>
    </source>
</evidence>
<dbReference type="PRINTS" id="PR00119">
    <property type="entry name" value="CATATPASE"/>
</dbReference>
<dbReference type="InterPro" id="IPR023298">
    <property type="entry name" value="ATPase_P-typ_TM_dom_sf"/>
</dbReference>
<reference evidence="11" key="1">
    <citation type="submission" date="2022-10" db="EMBL/GenBank/DDBJ databases">
        <authorList>
            <person name="Wei X."/>
        </authorList>
    </citation>
    <scope>NUCLEOTIDE SEQUENCE</scope>
    <source>
        <strain evidence="11">SD2</strain>
    </source>
</reference>
<evidence type="ECO:0000256" key="3">
    <source>
        <dbReference type="ARBA" id="ARBA00022692"/>
    </source>
</evidence>
<dbReference type="InterPro" id="IPR023214">
    <property type="entry name" value="HAD_sf"/>
</dbReference>
<comment type="similarity">
    <text evidence="2">Belongs to the cation transport ATPase (P-type) (TC 3.A.3) family. Type IIA subfamily.</text>
</comment>
<dbReference type="Pfam" id="PF08282">
    <property type="entry name" value="Hydrolase_3"/>
    <property type="match status" value="1"/>
</dbReference>
<feature type="transmembrane region" description="Helical" evidence="9">
    <location>
        <begin position="867"/>
        <end position="886"/>
    </location>
</feature>
<accession>A0AAN1B358</accession>